<evidence type="ECO:0000256" key="1">
    <source>
        <dbReference type="ARBA" id="ARBA00001946"/>
    </source>
</evidence>
<dbReference type="Gene3D" id="1.10.246.80">
    <property type="match status" value="1"/>
</dbReference>
<dbReference type="InterPro" id="IPR032828">
    <property type="entry name" value="PolyA_RNA-bd"/>
</dbReference>
<reference evidence="13" key="1">
    <citation type="submission" date="2020-06" db="EMBL/GenBank/DDBJ databases">
        <title>Novel chitinolytic bacterium.</title>
        <authorList>
            <person name="Ungkulpasvich U."/>
            <person name="Kosugi A."/>
            <person name="Uke A."/>
        </authorList>
    </citation>
    <scope>NUCLEOTIDE SEQUENCE</scope>
    <source>
        <strain evidence="13">UUS1-1</strain>
    </source>
</reference>
<accession>A0A8J6HZQ2</accession>
<keyword evidence="3" id="KW-0819">tRNA processing</keyword>
<keyword evidence="4" id="KW-0548">Nucleotidyltransferase</keyword>
<keyword evidence="6" id="KW-0547">Nucleotide-binding</keyword>
<dbReference type="GO" id="GO:0016779">
    <property type="term" value="F:nucleotidyltransferase activity"/>
    <property type="evidence" value="ECO:0007669"/>
    <property type="project" value="UniProtKB-KW"/>
</dbReference>
<dbReference type="InterPro" id="IPR003607">
    <property type="entry name" value="HD/PDEase_dom"/>
</dbReference>
<dbReference type="SUPFAM" id="SSF81891">
    <property type="entry name" value="Poly A polymerase C-terminal region-like"/>
    <property type="match status" value="1"/>
</dbReference>
<evidence type="ECO:0000259" key="10">
    <source>
        <dbReference type="Pfam" id="PF01743"/>
    </source>
</evidence>
<dbReference type="GO" id="GO:0008033">
    <property type="term" value="P:tRNA processing"/>
    <property type="evidence" value="ECO:0007669"/>
    <property type="project" value="UniProtKB-KW"/>
</dbReference>
<dbReference type="PANTHER" id="PTHR46173">
    <property type="entry name" value="CCA TRNA NUCLEOTIDYLTRANSFERASE 1, MITOCHONDRIAL"/>
    <property type="match status" value="1"/>
</dbReference>
<dbReference type="InterPro" id="IPR032810">
    <property type="entry name" value="CCA-adding_enz_C"/>
</dbReference>
<dbReference type="Pfam" id="PF12627">
    <property type="entry name" value="PolyA_pol_RNAbd"/>
    <property type="match status" value="1"/>
</dbReference>
<evidence type="ECO:0000259" key="12">
    <source>
        <dbReference type="Pfam" id="PF13735"/>
    </source>
</evidence>
<evidence type="ECO:0000256" key="8">
    <source>
        <dbReference type="ARBA" id="ARBA00022884"/>
    </source>
</evidence>
<keyword evidence="5" id="KW-0479">Metal-binding</keyword>
<feature type="domain" description="CCA-adding enzyme C-terminal" evidence="12">
    <location>
        <begin position="298"/>
        <end position="440"/>
    </location>
</feature>
<dbReference type="CDD" id="cd00077">
    <property type="entry name" value="HDc"/>
    <property type="match status" value="1"/>
</dbReference>
<proteinExistence type="inferred from homology"/>
<dbReference type="NCBIfam" id="TIGR00277">
    <property type="entry name" value="HDIG"/>
    <property type="match status" value="1"/>
</dbReference>
<evidence type="ECO:0000256" key="7">
    <source>
        <dbReference type="ARBA" id="ARBA00022842"/>
    </source>
</evidence>
<dbReference type="Gene3D" id="1.10.3090.10">
    <property type="entry name" value="cca-adding enzyme, domain 2"/>
    <property type="match status" value="1"/>
</dbReference>
<evidence type="ECO:0000256" key="4">
    <source>
        <dbReference type="ARBA" id="ARBA00022695"/>
    </source>
</evidence>
<gene>
    <name evidence="13" type="ORF">G5B42_05755</name>
</gene>
<name>A0A8J6HZQ2_9FIRM</name>
<evidence type="ECO:0000256" key="6">
    <source>
        <dbReference type="ARBA" id="ARBA00022741"/>
    </source>
</evidence>
<dbReference type="AlphaFoldDB" id="A0A8J6HZQ2"/>
<dbReference type="InterPro" id="IPR002646">
    <property type="entry name" value="PolA_pol_head_dom"/>
</dbReference>
<sequence>MLRRGKWAQICRRIPAEVFTVLQRLQSAGYQAYLVGGAPRDLLRGHPPQDWDIATDARPEQVKALFDRTVAVGEKFGTVGVLIGEQQVEVTTFRREGEYSDGRRPDWVAFTPDLVADLARRDFTINALALDPIGRRLVDPFRGLWALKRRLVKAVGDPAARFQEDPLRMLRFYRFQSTLGFRGETATEQGIEAEAITRISGKRIRDELTKLLLGADPARGLKGLARSGLLTAIMPEFKAVWATDPAIFTHLVATVEAIKPTAELRWAAFLHDLGKATTRQVEGDRIRYFGHEKVGHELAAGILERLRFSNAFRQKVLTLIRWHMFQADPWLTDAALRRLVGKVGPEHIIDLLELRRADIVGTGGPSARALENLVRFHRRVQALLAGERVFTRKDLAVNGREVMAFLGLPPGPQVGAVLDDVFHWVTEDPARNRKELILDYLRKWRAKQ</sequence>
<dbReference type="EMBL" id="JAAKDE010000010">
    <property type="protein sequence ID" value="MBA2133045.1"/>
    <property type="molecule type" value="Genomic_DNA"/>
</dbReference>
<evidence type="ECO:0000256" key="5">
    <source>
        <dbReference type="ARBA" id="ARBA00022723"/>
    </source>
</evidence>
<evidence type="ECO:0000313" key="14">
    <source>
        <dbReference type="Proteomes" id="UP000657177"/>
    </source>
</evidence>
<dbReference type="Pfam" id="PF13735">
    <property type="entry name" value="tRNA_NucTran2_2"/>
    <property type="match status" value="1"/>
</dbReference>
<feature type="domain" description="tRNA nucleotidyltransferase/poly(A) polymerase RNA and SrmB- binding" evidence="11">
    <location>
        <begin position="185"/>
        <end position="238"/>
    </location>
</feature>
<comment type="caution">
    <text evidence="13">The sequence shown here is derived from an EMBL/GenBank/DDBJ whole genome shotgun (WGS) entry which is preliminary data.</text>
</comment>
<evidence type="ECO:0000256" key="2">
    <source>
        <dbReference type="ARBA" id="ARBA00022679"/>
    </source>
</evidence>
<keyword evidence="8 9" id="KW-0694">RNA-binding</keyword>
<dbReference type="RefSeq" id="WP_181339491.1">
    <property type="nucleotide sequence ID" value="NZ_JAAKDE010000010.1"/>
</dbReference>
<keyword evidence="14" id="KW-1185">Reference proteome</keyword>
<dbReference type="GO" id="GO:0000166">
    <property type="term" value="F:nucleotide binding"/>
    <property type="evidence" value="ECO:0007669"/>
    <property type="project" value="UniProtKB-KW"/>
</dbReference>
<dbReference type="InterPro" id="IPR006675">
    <property type="entry name" value="HDIG_dom"/>
</dbReference>
<organism evidence="13 14">
    <name type="scientific">Capillibacterium thermochitinicola</name>
    <dbReference type="NCBI Taxonomy" id="2699427"/>
    <lineage>
        <taxon>Bacteria</taxon>
        <taxon>Bacillati</taxon>
        <taxon>Bacillota</taxon>
        <taxon>Capillibacterium</taxon>
    </lineage>
</organism>
<dbReference type="GO" id="GO:0000049">
    <property type="term" value="F:tRNA binding"/>
    <property type="evidence" value="ECO:0007669"/>
    <property type="project" value="TreeGrafter"/>
</dbReference>
<dbReference type="InterPro" id="IPR043519">
    <property type="entry name" value="NT_sf"/>
</dbReference>
<dbReference type="Proteomes" id="UP000657177">
    <property type="component" value="Unassembled WGS sequence"/>
</dbReference>
<keyword evidence="2 9" id="KW-0808">Transferase</keyword>
<feature type="domain" description="Poly A polymerase head" evidence="10">
    <location>
        <begin position="32"/>
        <end position="152"/>
    </location>
</feature>
<dbReference type="SUPFAM" id="SSF81301">
    <property type="entry name" value="Nucleotidyltransferase"/>
    <property type="match status" value="1"/>
</dbReference>
<protein>
    <submittedName>
        <fullName evidence="13">HDIG domain-containing protein</fullName>
    </submittedName>
</protein>
<comment type="similarity">
    <text evidence="9">Belongs to the tRNA nucleotidyltransferase/poly(A) polymerase family.</text>
</comment>
<evidence type="ECO:0000256" key="9">
    <source>
        <dbReference type="RuleBase" id="RU003953"/>
    </source>
</evidence>
<evidence type="ECO:0000313" key="13">
    <source>
        <dbReference type="EMBL" id="MBA2133045.1"/>
    </source>
</evidence>
<dbReference type="Pfam" id="PF01743">
    <property type="entry name" value="PolyA_pol"/>
    <property type="match status" value="1"/>
</dbReference>
<dbReference type="Gene3D" id="3.30.460.10">
    <property type="entry name" value="Beta Polymerase, domain 2"/>
    <property type="match status" value="1"/>
</dbReference>
<dbReference type="InterPro" id="IPR050264">
    <property type="entry name" value="Bact_CCA-adding_enz_type3_sf"/>
</dbReference>
<dbReference type="CDD" id="cd05398">
    <property type="entry name" value="NT_ClassII-CCAase"/>
    <property type="match status" value="1"/>
</dbReference>
<evidence type="ECO:0000256" key="3">
    <source>
        <dbReference type="ARBA" id="ARBA00022694"/>
    </source>
</evidence>
<comment type="cofactor">
    <cofactor evidence="1">
        <name>Mg(2+)</name>
        <dbReference type="ChEBI" id="CHEBI:18420"/>
    </cofactor>
</comment>
<keyword evidence="7" id="KW-0460">Magnesium</keyword>
<evidence type="ECO:0000259" key="11">
    <source>
        <dbReference type="Pfam" id="PF12627"/>
    </source>
</evidence>
<dbReference type="GO" id="GO:0046872">
    <property type="term" value="F:metal ion binding"/>
    <property type="evidence" value="ECO:0007669"/>
    <property type="project" value="UniProtKB-KW"/>
</dbReference>
<dbReference type="PANTHER" id="PTHR46173:SF1">
    <property type="entry name" value="CCA TRNA NUCLEOTIDYLTRANSFERASE 1, MITOCHONDRIAL"/>
    <property type="match status" value="1"/>
</dbReference>